<keyword evidence="2" id="KW-1133">Transmembrane helix</keyword>
<feature type="transmembrane region" description="Helical" evidence="2">
    <location>
        <begin position="6"/>
        <end position="25"/>
    </location>
</feature>
<feature type="region of interest" description="Disordered" evidence="1">
    <location>
        <begin position="93"/>
        <end position="115"/>
    </location>
</feature>
<keyword evidence="2" id="KW-0812">Transmembrane</keyword>
<sequence length="201" mass="22522">MKSVFILIIVSIGKLICLIYLPHFYKAVAQLQLQPQCRCSRDFMKSKCVHTPNVVQIMVTSEINGDPKSKVSPNCEADNSGNDFLKKSDKQSLLQNGGAPTTSNSLNANDPTARSPTEHCVPLVEDQTQQETVRGSDTFPEIYQEVTKSSRRIEMCILQLALFLFWVLFIVSLLATLIGTLHLLDHITIFKQFNSFTCVVK</sequence>
<evidence type="ECO:0000313" key="3">
    <source>
        <dbReference type="EMBL" id="EYB92028.1"/>
    </source>
</evidence>
<dbReference type="EMBL" id="JARK01001535">
    <property type="protein sequence ID" value="EYB92028.1"/>
    <property type="molecule type" value="Genomic_DNA"/>
</dbReference>
<evidence type="ECO:0000313" key="4">
    <source>
        <dbReference type="Proteomes" id="UP000024635"/>
    </source>
</evidence>
<reference evidence="4" key="1">
    <citation type="journal article" date="2015" name="Nat. Genet.">
        <title>The genome and transcriptome of the zoonotic hookworm Ancylostoma ceylanicum identify infection-specific gene families.</title>
        <authorList>
            <person name="Schwarz E.M."/>
            <person name="Hu Y."/>
            <person name="Antoshechkin I."/>
            <person name="Miller M.M."/>
            <person name="Sternberg P.W."/>
            <person name="Aroian R.V."/>
        </authorList>
    </citation>
    <scope>NUCLEOTIDE SEQUENCE</scope>
    <source>
        <strain evidence="4">HY135</strain>
    </source>
</reference>
<organism evidence="3 4">
    <name type="scientific">Ancylostoma ceylanicum</name>
    <dbReference type="NCBI Taxonomy" id="53326"/>
    <lineage>
        <taxon>Eukaryota</taxon>
        <taxon>Metazoa</taxon>
        <taxon>Ecdysozoa</taxon>
        <taxon>Nematoda</taxon>
        <taxon>Chromadorea</taxon>
        <taxon>Rhabditida</taxon>
        <taxon>Rhabditina</taxon>
        <taxon>Rhabditomorpha</taxon>
        <taxon>Strongyloidea</taxon>
        <taxon>Ancylostomatidae</taxon>
        <taxon>Ancylostomatinae</taxon>
        <taxon>Ancylostoma</taxon>
    </lineage>
</organism>
<evidence type="ECO:0000256" key="1">
    <source>
        <dbReference type="SAM" id="MobiDB-lite"/>
    </source>
</evidence>
<feature type="transmembrane region" description="Helical" evidence="2">
    <location>
        <begin position="157"/>
        <end position="184"/>
    </location>
</feature>
<evidence type="ECO:0000256" key="2">
    <source>
        <dbReference type="SAM" id="Phobius"/>
    </source>
</evidence>
<name>A0A016SMY7_9BILA</name>
<proteinExistence type="predicted"/>
<gene>
    <name evidence="3" type="primary">Acey_s0199.g1675</name>
    <name evidence="3" type="ORF">Y032_0199g1675</name>
</gene>
<comment type="caution">
    <text evidence="3">The sequence shown here is derived from an EMBL/GenBank/DDBJ whole genome shotgun (WGS) entry which is preliminary data.</text>
</comment>
<protein>
    <submittedName>
        <fullName evidence="3">Uncharacterized protein</fullName>
    </submittedName>
</protein>
<keyword evidence="4" id="KW-1185">Reference proteome</keyword>
<accession>A0A016SMY7</accession>
<keyword evidence="2" id="KW-0472">Membrane</keyword>
<dbReference type="Proteomes" id="UP000024635">
    <property type="component" value="Unassembled WGS sequence"/>
</dbReference>
<dbReference type="AlphaFoldDB" id="A0A016SMY7"/>